<dbReference type="Gene3D" id="3.30.300.30">
    <property type="match status" value="1"/>
</dbReference>
<dbReference type="InterPro" id="IPR009081">
    <property type="entry name" value="PP-bd_ACP"/>
</dbReference>
<accession>A0ABN1SPP9</accession>
<reference evidence="4 5" key="1">
    <citation type="journal article" date="2019" name="Int. J. Syst. Evol. Microbiol.">
        <title>The Global Catalogue of Microorganisms (GCM) 10K type strain sequencing project: providing services to taxonomists for standard genome sequencing and annotation.</title>
        <authorList>
            <consortium name="The Broad Institute Genomics Platform"/>
            <consortium name="The Broad Institute Genome Sequencing Center for Infectious Disease"/>
            <person name="Wu L."/>
            <person name="Ma J."/>
        </authorList>
    </citation>
    <scope>NUCLEOTIDE SEQUENCE [LARGE SCALE GENOMIC DNA]</scope>
    <source>
        <strain evidence="4 5">JCM 11445</strain>
    </source>
</reference>
<dbReference type="EMBL" id="BAAAIE010000113">
    <property type="protein sequence ID" value="GAA1000498.1"/>
    <property type="molecule type" value="Genomic_DNA"/>
</dbReference>
<evidence type="ECO:0000256" key="1">
    <source>
        <dbReference type="ARBA" id="ARBA00022450"/>
    </source>
</evidence>
<keyword evidence="5" id="KW-1185">Reference proteome</keyword>
<dbReference type="SUPFAM" id="SSF47336">
    <property type="entry name" value="ACP-like"/>
    <property type="match status" value="1"/>
</dbReference>
<dbReference type="InterPro" id="IPR036736">
    <property type="entry name" value="ACP-like_sf"/>
</dbReference>
<dbReference type="Pfam" id="PF00975">
    <property type="entry name" value="Thioesterase"/>
    <property type="match status" value="1"/>
</dbReference>
<protein>
    <recommendedName>
        <fullName evidence="3">Carrier domain-containing protein</fullName>
    </recommendedName>
</protein>
<dbReference type="PANTHER" id="PTHR45527">
    <property type="entry name" value="NONRIBOSOMAL PEPTIDE SYNTHETASE"/>
    <property type="match status" value="1"/>
</dbReference>
<feature type="domain" description="Carrier" evidence="3">
    <location>
        <begin position="129"/>
        <end position="208"/>
    </location>
</feature>
<dbReference type="InterPro" id="IPR001031">
    <property type="entry name" value="Thioesterase"/>
</dbReference>
<sequence>MKIRGFRVEPGEIEAVLAGHEDVAQAVVVAHGEGAADKRLVAYAVPEATEGADGTRAAADALGNGVETDGAGTRLAEELRMLVAARLPEYMVPSAVVLLERLPLTVNGKVDRAALPAPDYASDTGGGRGPASVREDVLSAVFGQVLGVERVGVDDDFFALGGHSLLAMRLVSRIRAVLGVELPVVAGLAARLEQAGLQGSRGILLPLRSGDDHPPFFCVHAGLGLGWEYGWLANHVPPRYPLYAIRPRGLVGDEIPVPGSLVEMAADYVTEMRAVQATGPYYLLGWSFGGNVVHEMAVQLQEAGEEVAALVILDSHPAARLPSQEEDEQHAKDYERMVQILTGEEHEAYLEIVRNNENIARGHKEREFAGDALLISTGPERKAEWWQPYVTGTVREHKLDSSHYDLLSDQESVRKIWEAIAKEFGLAGTD</sequence>
<organism evidence="4 5">
    <name type="scientific">Streptomyces rhizosphaericus</name>
    <dbReference type="NCBI Taxonomy" id="114699"/>
    <lineage>
        <taxon>Bacteria</taxon>
        <taxon>Bacillati</taxon>
        <taxon>Actinomycetota</taxon>
        <taxon>Actinomycetes</taxon>
        <taxon>Kitasatosporales</taxon>
        <taxon>Streptomycetaceae</taxon>
        <taxon>Streptomyces</taxon>
        <taxon>Streptomyces violaceusniger group</taxon>
    </lineage>
</organism>
<dbReference type="PROSITE" id="PS00012">
    <property type="entry name" value="PHOSPHOPANTETHEINE"/>
    <property type="match status" value="1"/>
</dbReference>
<dbReference type="InterPro" id="IPR029058">
    <property type="entry name" value="AB_hydrolase_fold"/>
</dbReference>
<proteinExistence type="predicted"/>
<comment type="caution">
    <text evidence="4">The sequence shown here is derived from an EMBL/GenBank/DDBJ whole genome shotgun (WGS) entry which is preliminary data.</text>
</comment>
<dbReference type="SMART" id="SM00824">
    <property type="entry name" value="PKS_TE"/>
    <property type="match status" value="1"/>
</dbReference>
<dbReference type="Pfam" id="PF13193">
    <property type="entry name" value="AMP-binding_C"/>
    <property type="match status" value="1"/>
</dbReference>
<dbReference type="InterPro" id="IPR020802">
    <property type="entry name" value="TesA-like"/>
</dbReference>
<dbReference type="Pfam" id="PF00550">
    <property type="entry name" value="PP-binding"/>
    <property type="match status" value="1"/>
</dbReference>
<dbReference type="SMART" id="SM00823">
    <property type="entry name" value="PKS_PP"/>
    <property type="match status" value="1"/>
</dbReference>
<dbReference type="InterPro" id="IPR025110">
    <property type="entry name" value="AMP-bd_C"/>
</dbReference>
<evidence type="ECO:0000313" key="4">
    <source>
        <dbReference type="EMBL" id="GAA1000498.1"/>
    </source>
</evidence>
<dbReference type="SUPFAM" id="SSF53474">
    <property type="entry name" value="alpha/beta-Hydrolases"/>
    <property type="match status" value="1"/>
</dbReference>
<dbReference type="Proteomes" id="UP001500033">
    <property type="component" value="Unassembled WGS sequence"/>
</dbReference>
<dbReference type="InterPro" id="IPR045851">
    <property type="entry name" value="AMP-bd_C_sf"/>
</dbReference>
<dbReference type="PROSITE" id="PS50075">
    <property type="entry name" value="CARRIER"/>
    <property type="match status" value="1"/>
</dbReference>
<dbReference type="InterPro" id="IPR020806">
    <property type="entry name" value="PKS_PP-bd"/>
</dbReference>
<dbReference type="InterPro" id="IPR006162">
    <property type="entry name" value="Ppantetheine_attach_site"/>
</dbReference>
<dbReference type="PANTHER" id="PTHR45527:SF1">
    <property type="entry name" value="FATTY ACID SYNTHASE"/>
    <property type="match status" value="1"/>
</dbReference>
<name>A0ABN1SPP9_9ACTN</name>
<dbReference type="Gene3D" id="3.40.50.1820">
    <property type="entry name" value="alpha/beta hydrolase"/>
    <property type="match status" value="1"/>
</dbReference>
<dbReference type="SUPFAM" id="SSF56801">
    <property type="entry name" value="Acetyl-CoA synthetase-like"/>
    <property type="match status" value="1"/>
</dbReference>
<keyword evidence="2" id="KW-0597">Phosphoprotein</keyword>
<evidence type="ECO:0000313" key="5">
    <source>
        <dbReference type="Proteomes" id="UP001500033"/>
    </source>
</evidence>
<evidence type="ECO:0000259" key="3">
    <source>
        <dbReference type="PROSITE" id="PS50075"/>
    </source>
</evidence>
<gene>
    <name evidence="4" type="ORF">GCM10009576_090440</name>
</gene>
<evidence type="ECO:0000256" key="2">
    <source>
        <dbReference type="ARBA" id="ARBA00022553"/>
    </source>
</evidence>
<keyword evidence="1" id="KW-0596">Phosphopantetheine</keyword>